<dbReference type="InterPro" id="IPR014710">
    <property type="entry name" value="RmlC-like_jellyroll"/>
</dbReference>
<reference evidence="4" key="1">
    <citation type="journal article" date="2019" name="Int. J. Syst. Evol. Microbiol.">
        <title>The Global Catalogue of Microorganisms (GCM) 10K type strain sequencing project: providing services to taxonomists for standard genome sequencing and annotation.</title>
        <authorList>
            <consortium name="The Broad Institute Genomics Platform"/>
            <consortium name="The Broad Institute Genome Sequencing Center for Infectious Disease"/>
            <person name="Wu L."/>
            <person name="Ma J."/>
        </authorList>
    </citation>
    <scope>NUCLEOTIDE SEQUENCE [LARGE SCALE GENOMIC DNA]</scope>
    <source>
        <strain evidence="4">CGMCC 1.15422</strain>
    </source>
</reference>
<dbReference type="InterPro" id="IPR052044">
    <property type="entry name" value="PKS_Associated_Protein"/>
</dbReference>
<evidence type="ECO:0000313" key="3">
    <source>
        <dbReference type="EMBL" id="GGG25852.1"/>
    </source>
</evidence>
<protein>
    <submittedName>
        <fullName evidence="3">Mannose-6-phosphate isomerase</fullName>
    </submittedName>
</protein>
<keyword evidence="3" id="KW-0413">Isomerase</keyword>
<comment type="caution">
    <text evidence="3">The sequence shown here is derived from an EMBL/GenBank/DDBJ whole genome shotgun (WGS) entry which is preliminary data.</text>
</comment>
<name>A0ABQ1WCF4_9FLAO</name>
<dbReference type="RefSeq" id="WP_011710073.1">
    <property type="nucleotide sequence ID" value="NZ_BMIX01000001.1"/>
</dbReference>
<dbReference type="SUPFAM" id="SSF51182">
    <property type="entry name" value="RmlC-like cupins"/>
    <property type="match status" value="1"/>
</dbReference>
<evidence type="ECO:0000259" key="2">
    <source>
        <dbReference type="Pfam" id="PF07883"/>
    </source>
</evidence>
<evidence type="ECO:0000313" key="4">
    <source>
        <dbReference type="Proteomes" id="UP000605733"/>
    </source>
</evidence>
<feature type="region of interest" description="Disordered" evidence="1">
    <location>
        <begin position="99"/>
        <end position="119"/>
    </location>
</feature>
<feature type="compositionally biased region" description="Basic and acidic residues" evidence="1">
    <location>
        <begin position="104"/>
        <end position="119"/>
    </location>
</feature>
<dbReference type="Gene3D" id="2.60.120.10">
    <property type="entry name" value="Jelly Rolls"/>
    <property type="match status" value="1"/>
</dbReference>
<feature type="domain" description="Cupin type-2" evidence="2">
    <location>
        <begin position="37"/>
        <end position="94"/>
    </location>
</feature>
<dbReference type="PANTHER" id="PTHR36114">
    <property type="entry name" value="16.7 KDA PROTEIN IN WHIE LOCUS"/>
    <property type="match status" value="1"/>
</dbReference>
<dbReference type="Proteomes" id="UP000605733">
    <property type="component" value="Unassembled WGS sequence"/>
</dbReference>
<evidence type="ECO:0000256" key="1">
    <source>
        <dbReference type="SAM" id="MobiDB-lite"/>
    </source>
</evidence>
<dbReference type="InterPro" id="IPR011051">
    <property type="entry name" value="RmlC_Cupin_sf"/>
</dbReference>
<dbReference type="Pfam" id="PF07883">
    <property type="entry name" value="Cupin_2"/>
    <property type="match status" value="1"/>
</dbReference>
<dbReference type="GO" id="GO:0016853">
    <property type="term" value="F:isomerase activity"/>
    <property type="evidence" value="ECO:0007669"/>
    <property type="project" value="UniProtKB-KW"/>
</dbReference>
<sequence length="119" mass="14151">MKKINVKEKLEKFSDYWSPRIVGELNGQQVKLAKLKGEFIWHSHEEEDEMFWIVKGKLKIEFKDKIVEIKENEFFIVPRGVEHKPIAEDEVHVMLFEPASTKHTGNEKHRLTNNDQEHL</sequence>
<gene>
    <name evidence="3" type="ORF">GCM10011532_06500</name>
</gene>
<accession>A0ABQ1WCF4</accession>
<organism evidence="3 4">
    <name type="scientific">Christiangramia forsetii</name>
    <dbReference type="NCBI Taxonomy" id="411153"/>
    <lineage>
        <taxon>Bacteria</taxon>
        <taxon>Pseudomonadati</taxon>
        <taxon>Bacteroidota</taxon>
        <taxon>Flavobacteriia</taxon>
        <taxon>Flavobacteriales</taxon>
        <taxon>Flavobacteriaceae</taxon>
        <taxon>Christiangramia</taxon>
    </lineage>
</organism>
<proteinExistence type="predicted"/>
<keyword evidence="4" id="KW-1185">Reference proteome</keyword>
<dbReference type="PANTHER" id="PTHR36114:SF1">
    <property type="entry name" value="16.7 KDA PROTEIN IN WHIE LOCUS"/>
    <property type="match status" value="1"/>
</dbReference>
<dbReference type="EMBL" id="BMIX01000001">
    <property type="protein sequence ID" value="GGG25852.1"/>
    <property type="molecule type" value="Genomic_DNA"/>
</dbReference>
<dbReference type="CDD" id="cd02226">
    <property type="entry name" value="cupin_YdbB-like"/>
    <property type="match status" value="1"/>
</dbReference>
<dbReference type="InterPro" id="IPR013096">
    <property type="entry name" value="Cupin_2"/>
</dbReference>